<proteinExistence type="predicted"/>
<protein>
    <submittedName>
        <fullName evidence="1">Uncharacterized protein</fullName>
    </submittedName>
</protein>
<reference evidence="1 2" key="1">
    <citation type="submission" date="2016-06" db="EMBL/GenBank/DDBJ databases">
        <title>Genome sequence of Porphyrobacter dokdonensis DSW-74.</title>
        <authorList>
            <person name="Kim J.F."/>
            <person name="Song J.Y."/>
        </authorList>
    </citation>
    <scope>NUCLEOTIDE SEQUENCE [LARGE SCALE GENOMIC DNA]</scope>
    <source>
        <strain evidence="1 2">DSW-74</strain>
    </source>
</reference>
<accession>A0A1A7BJ53</accession>
<keyword evidence="2" id="KW-1185">Reference proteome</keyword>
<sequence>MLGASLRLRQKPSEMLHEIERSLQPARCRRMAKCVPAYFIIRAAA</sequence>
<evidence type="ECO:0000313" key="1">
    <source>
        <dbReference type="EMBL" id="OBV12504.1"/>
    </source>
</evidence>
<evidence type="ECO:0000313" key="2">
    <source>
        <dbReference type="Proteomes" id="UP000092484"/>
    </source>
</evidence>
<dbReference type="Proteomes" id="UP000092484">
    <property type="component" value="Unassembled WGS sequence"/>
</dbReference>
<organism evidence="1 2">
    <name type="scientific">Erythrobacter dokdonensis DSW-74</name>
    <dbReference type="NCBI Taxonomy" id="1300349"/>
    <lineage>
        <taxon>Bacteria</taxon>
        <taxon>Pseudomonadati</taxon>
        <taxon>Pseudomonadota</taxon>
        <taxon>Alphaproteobacteria</taxon>
        <taxon>Sphingomonadales</taxon>
        <taxon>Erythrobacteraceae</taxon>
        <taxon>Erythrobacter/Porphyrobacter group</taxon>
        <taxon>Erythrobacter</taxon>
    </lineage>
</organism>
<dbReference type="EMBL" id="LZYB01000001">
    <property type="protein sequence ID" value="OBV12504.1"/>
    <property type="molecule type" value="Genomic_DNA"/>
</dbReference>
<gene>
    <name evidence="1" type="ORF">I603_0635</name>
</gene>
<dbReference type="AlphaFoldDB" id="A0A1A7BJ53"/>
<comment type="caution">
    <text evidence="1">The sequence shown here is derived from an EMBL/GenBank/DDBJ whole genome shotgun (WGS) entry which is preliminary data.</text>
</comment>
<name>A0A1A7BJ53_9SPHN</name>